<dbReference type="RefSeq" id="WP_042126494.1">
    <property type="nucleotide sequence ID" value="NZ_FZOL01000029.1"/>
</dbReference>
<dbReference type="OrthoDB" id="9814826at2"/>
<keyword evidence="4" id="KW-1185">Reference proteome</keyword>
<dbReference type="STRING" id="1215104.GCA_000730585_02131"/>
<protein>
    <submittedName>
        <fullName evidence="3">NADPH-dependent ferric siderophore reductase, contains FAD-binding and SIP domains</fullName>
    </submittedName>
</protein>
<dbReference type="Pfam" id="PF10615">
    <property type="entry name" value="DUF2470"/>
    <property type="match status" value="1"/>
</dbReference>
<dbReference type="CDD" id="cd06193">
    <property type="entry name" value="siderophore_interacting"/>
    <property type="match status" value="1"/>
</dbReference>
<organism evidence="3 4">
    <name type="scientific">Pseudomonas japonica</name>
    <dbReference type="NCBI Taxonomy" id="256466"/>
    <lineage>
        <taxon>Bacteria</taxon>
        <taxon>Pseudomonadati</taxon>
        <taxon>Pseudomonadota</taxon>
        <taxon>Gammaproteobacteria</taxon>
        <taxon>Pseudomonadales</taxon>
        <taxon>Pseudomonadaceae</taxon>
        <taxon>Pseudomonas</taxon>
    </lineage>
</organism>
<evidence type="ECO:0000313" key="4">
    <source>
        <dbReference type="Proteomes" id="UP000198407"/>
    </source>
</evidence>
<proteinExistence type="predicted"/>
<sequence>MGARTAVADKDTKLDIIDHINQDHTDELMVMAQFYSPDRKVDAASILDFYNEGVLCEVLTGQTRQELFIEFELEGDLEENLLYLSYQAAVKQKKSLSLNQKSYFEVLDKQPLTPNFTRLVVRGQGPLPAYYPEYAYGFQLKLLKKAGAAPASRPAPKGVLGSLLDRGLLWIIKRVSSQRRQRIIETLNKDIRLYTLRQSSRATPASTFLDQGLVDIFTHDDSPGSQWVQSLGKGDIIAAATQIAYKHEYLMQGQAVLIADETGYPSVAALLEHWANPQPPTVIVLSAAAPEQDYFPEQGFAPGTVVHRIVCAASEQAEQVIQVLQTLAAIDAVWGALENEEAKTLRRYLRNQRGLAGKYSHLKGYWKHK</sequence>
<name>A0A239KX50_9PSED</name>
<evidence type="ECO:0000259" key="1">
    <source>
        <dbReference type="Pfam" id="PF04954"/>
    </source>
</evidence>
<dbReference type="EMBL" id="FZOL01000029">
    <property type="protein sequence ID" value="SNT22089.1"/>
    <property type="molecule type" value="Genomic_DNA"/>
</dbReference>
<dbReference type="InterPro" id="IPR039374">
    <property type="entry name" value="SIP_fam"/>
</dbReference>
<reference evidence="4" key="1">
    <citation type="submission" date="2017-06" db="EMBL/GenBank/DDBJ databases">
        <authorList>
            <person name="Varghese N."/>
            <person name="Submissions S."/>
        </authorList>
    </citation>
    <scope>NUCLEOTIDE SEQUENCE [LARGE SCALE GENOMIC DNA]</scope>
    <source>
        <strain evidence="4">DSM 22348</strain>
    </source>
</reference>
<dbReference type="AlphaFoldDB" id="A0A239KX50"/>
<dbReference type="PANTHER" id="PTHR30157:SF0">
    <property type="entry name" value="NADPH-DEPENDENT FERRIC-CHELATE REDUCTASE"/>
    <property type="match status" value="1"/>
</dbReference>
<dbReference type="Gene3D" id="3.40.50.80">
    <property type="entry name" value="Nucleotide-binding domain of ferredoxin-NADP reductase (FNR) module"/>
    <property type="match status" value="1"/>
</dbReference>
<evidence type="ECO:0000313" key="3">
    <source>
        <dbReference type="EMBL" id="SNT22089.1"/>
    </source>
</evidence>
<gene>
    <name evidence="3" type="ORF">SAMN05444352_12957</name>
</gene>
<dbReference type="InterPro" id="IPR039261">
    <property type="entry name" value="FNR_nucleotide-bd"/>
</dbReference>
<dbReference type="Proteomes" id="UP000198407">
    <property type="component" value="Unassembled WGS sequence"/>
</dbReference>
<dbReference type="Gene3D" id="3.20.180.10">
    <property type="entry name" value="PNP-oxidase-like"/>
    <property type="match status" value="1"/>
</dbReference>
<feature type="domain" description="DUF2470" evidence="2">
    <location>
        <begin position="15"/>
        <end position="72"/>
    </location>
</feature>
<accession>A0A239KX50</accession>
<feature type="domain" description="SIP-like Rossmann fold" evidence="1">
    <location>
        <begin position="254"/>
        <end position="368"/>
    </location>
</feature>
<dbReference type="InterPro" id="IPR007037">
    <property type="entry name" value="SIP_rossman_dom"/>
</dbReference>
<evidence type="ECO:0000259" key="2">
    <source>
        <dbReference type="Pfam" id="PF10615"/>
    </source>
</evidence>
<dbReference type="Gene3D" id="2.40.30.10">
    <property type="entry name" value="Translation factors"/>
    <property type="match status" value="1"/>
</dbReference>
<dbReference type="PANTHER" id="PTHR30157">
    <property type="entry name" value="FERRIC REDUCTASE, NADPH-DEPENDENT"/>
    <property type="match status" value="1"/>
</dbReference>
<dbReference type="Pfam" id="PF04954">
    <property type="entry name" value="SIP"/>
    <property type="match status" value="1"/>
</dbReference>
<dbReference type="InterPro" id="IPR037119">
    <property type="entry name" value="Haem_oxidase_HugZ-like_sf"/>
</dbReference>
<dbReference type="InterPro" id="IPR019595">
    <property type="entry name" value="DUF2470"/>
</dbReference>